<dbReference type="EMBL" id="FMYU01000008">
    <property type="protein sequence ID" value="SDC73836.1"/>
    <property type="molecule type" value="Genomic_DNA"/>
</dbReference>
<dbReference type="GO" id="GO:0015658">
    <property type="term" value="F:branched-chain amino acid transmembrane transporter activity"/>
    <property type="evidence" value="ECO:0007669"/>
    <property type="project" value="InterPro"/>
</dbReference>
<comment type="subcellular location">
    <subcellularLocation>
        <location evidence="1">Cell membrane</location>
        <topology evidence="1">Multi-pass membrane protein</topology>
    </subcellularLocation>
</comment>
<evidence type="ECO:0000313" key="8">
    <source>
        <dbReference type="Proteomes" id="UP000199411"/>
    </source>
</evidence>
<feature type="transmembrane region" description="Helical" evidence="6">
    <location>
        <begin position="33"/>
        <end position="54"/>
    </location>
</feature>
<dbReference type="OrthoDB" id="9780757at2"/>
<evidence type="ECO:0000256" key="6">
    <source>
        <dbReference type="SAM" id="Phobius"/>
    </source>
</evidence>
<dbReference type="Proteomes" id="UP000199411">
    <property type="component" value="Unassembled WGS sequence"/>
</dbReference>
<feature type="transmembrane region" description="Helical" evidence="6">
    <location>
        <begin position="235"/>
        <end position="267"/>
    </location>
</feature>
<name>A0A1G6P2X0_9BACT</name>
<evidence type="ECO:0000256" key="3">
    <source>
        <dbReference type="ARBA" id="ARBA00022692"/>
    </source>
</evidence>
<dbReference type="GO" id="GO:0005886">
    <property type="term" value="C:plasma membrane"/>
    <property type="evidence" value="ECO:0007669"/>
    <property type="project" value="UniProtKB-SubCell"/>
</dbReference>
<feature type="transmembrane region" description="Helical" evidence="6">
    <location>
        <begin position="60"/>
        <end position="80"/>
    </location>
</feature>
<keyword evidence="3 6" id="KW-0812">Transmembrane</keyword>
<feature type="transmembrane region" description="Helical" evidence="6">
    <location>
        <begin position="6"/>
        <end position="26"/>
    </location>
</feature>
<dbReference type="PANTHER" id="PTHR30482">
    <property type="entry name" value="HIGH-AFFINITY BRANCHED-CHAIN AMINO ACID TRANSPORT SYSTEM PERMEASE"/>
    <property type="match status" value="1"/>
</dbReference>
<feature type="transmembrane region" description="Helical" evidence="6">
    <location>
        <begin position="87"/>
        <end position="105"/>
    </location>
</feature>
<dbReference type="AlphaFoldDB" id="A0A1G6P2X0"/>
<evidence type="ECO:0000313" key="7">
    <source>
        <dbReference type="EMBL" id="SDC73836.1"/>
    </source>
</evidence>
<evidence type="ECO:0000256" key="4">
    <source>
        <dbReference type="ARBA" id="ARBA00022989"/>
    </source>
</evidence>
<feature type="transmembrane region" description="Helical" evidence="6">
    <location>
        <begin position="279"/>
        <end position="301"/>
    </location>
</feature>
<keyword evidence="8" id="KW-1185">Reference proteome</keyword>
<dbReference type="InterPro" id="IPR001851">
    <property type="entry name" value="ABC_transp_permease"/>
</dbReference>
<keyword evidence="5 6" id="KW-0472">Membrane</keyword>
<evidence type="ECO:0000256" key="1">
    <source>
        <dbReference type="ARBA" id="ARBA00004651"/>
    </source>
</evidence>
<accession>A0A1G6P2X0</accession>
<feature type="transmembrane region" description="Helical" evidence="6">
    <location>
        <begin position="148"/>
        <end position="172"/>
    </location>
</feature>
<reference evidence="8" key="1">
    <citation type="submission" date="2016-10" db="EMBL/GenBank/DDBJ databases">
        <authorList>
            <person name="Varghese N."/>
            <person name="Submissions S."/>
        </authorList>
    </citation>
    <scope>NUCLEOTIDE SEQUENCE [LARGE SCALE GENOMIC DNA]</scope>
    <source>
        <strain evidence="8">DSM 8415</strain>
    </source>
</reference>
<gene>
    <name evidence="7" type="ORF">SAMN05660835_01295</name>
</gene>
<keyword evidence="2" id="KW-1003">Cell membrane</keyword>
<evidence type="ECO:0000256" key="2">
    <source>
        <dbReference type="ARBA" id="ARBA00022475"/>
    </source>
</evidence>
<dbReference type="PANTHER" id="PTHR30482:SF10">
    <property type="entry name" value="HIGH-AFFINITY BRANCHED-CHAIN AMINO ACID TRANSPORT PROTEIN BRAE"/>
    <property type="match status" value="1"/>
</dbReference>
<sequence length="309" mass="33684">MRKKNIRLIIGIILILVMTALFALLPKIYNNNFLLFNIMLYIALAEGLNLIYGFTGYLPFGYVGFFGIGAYSASLLILLLHVGVVPAILLGGVAASIVGIILTPLLRLSGAYFAIANLAASQAIYYIISNPHLENITQGPYGIMLSSVYDATASYNAMLIVMFFAFMLVLFFRQSRFGLSLMAIREDSITASVAGVNVVLARTIAWLLSAFVAGLCGGVFAWYTSVFYPETVFSLNISIFAIVFVLFGGAATLLGPLIGTVILYGMYNFIGISTPQYFQLIYGLLIVVLIMFLPNGVISLFKKVKDYVP</sequence>
<proteinExistence type="predicted"/>
<dbReference type="RefSeq" id="WP_092129039.1">
    <property type="nucleotide sequence ID" value="NZ_FMYU01000008.1"/>
</dbReference>
<dbReference type="Pfam" id="PF02653">
    <property type="entry name" value="BPD_transp_2"/>
    <property type="match status" value="1"/>
</dbReference>
<evidence type="ECO:0000256" key="5">
    <source>
        <dbReference type="ARBA" id="ARBA00023136"/>
    </source>
</evidence>
<keyword evidence="4 6" id="KW-1133">Transmembrane helix</keyword>
<feature type="transmembrane region" description="Helical" evidence="6">
    <location>
        <begin position="204"/>
        <end position="223"/>
    </location>
</feature>
<organism evidence="7 8">
    <name type="scientific">Desulfurella multipotens</name>
    <dbReference type="NCBI Taxonomy" id="79269"/>
    <lineage>
        <taxon>Bacteria</taxon>
        <taxon>Pseudomonadati</taxon>
        <taxon>Campylobacterota</taxon>
        <taxon>Desulfurellia</taxon>
        <taxon>Desulfurellales</taxon>
        <taxon>Desulfurellaceae</taxon>
        <taxon>Desulfurella</taxon>
    </lineage>
</organism>
<protein>
    <submittedName>
        <fullName evidence="7">Branched-chain amino acid transport system permease protein</fullName>
    </submittedName>
</protein>
<dbReference type="CDD" id="cd06581">
    <property type="entry name" value="TM_PBP1_LivM_like"/>
    <property type="match status" value="1"/>
</dbReference>
<dbReference type="InterPro" id="IPR043428">
    <property type="entry name" value="LivM-like"/>
</dbReference>